<dbReference type="EMBL" id="JACGWM010000016">
    <property type="protein sequence ID" value="KAL0322381.1"/>
    <property type="molecule type" value="Genomic_DNA"/>
</dbReference>
<protein>
    <submittedName>
        <fullName evidence="2">Retrovirus-related Pol polyprotein from transposon RE1</fullName>
    </submittedName>
</protein>
<dbReference type="Pfam" id="PF07727">
    <property type="entry name" value="RVT_2"/>
    <property type="match status" value="1"/>
</dbReference>
<proteinExistence type="predicted"/>
<dbReference type="AlphaFoldDB" id="A0AAW2LTL7"/>
<reference evidence="2" key="2">
    <citation type="journal article" date="2024" name="Plant">
        <title>Genomic evolution and insights into agronomic trait innovations of Sesamum species.</title>
        <authorList>
            <person name="Miao H."/>
            <person name="Wang L."/>
            <person name="Qu L."/>
            <person name="Liu H."/>
            <person name="Sun Y."/>
            <person name="Le M."/>
            <person name="Wang Q."/>
            <person name="Wei S."/>
            <person name="Zheng Y."/>
            <person name="Lin W."/>
            <person name="Duan Y."/>
            <person name="Cao H."/>
            <person name="Xiong S."/>
            <person name="Wang X."/>
            <person name="Wei L."/>
            <person name="Li C."/>
            <person name="Ma Q."/>
            <person name="Ju M."/>
            <person name="Zhao R."/>
            <person name="Li G."/>
            <person name="Mu C."/>
            <person name="Tian Q."/>
            <person name="Mei H."/>
            <person name="Zhang T."/>
            <person name="Gao T."/>
            <person name="Zhang H."/>
        </authorList>
    </citation>
    <scope>NUCLEOTIDE SEQUENCE</scope>
    <source>
        <strain evidence="2">KEN8</strain>
    </source>
</reference>
<name>A0AAW2LTL7_9LAMI</name>
<accession>A0AAW2LTL7</accession>
<evidence type="ECO:0000313" key="2">
    <source>
        <dbReference type="EMBL" id="KAL0322381.1"/>
    </source>
</evidence>
<reference evidence="2" key="1">
    <citation type="submission" date="2020-06" db="EMBL/GenBank/DDBJ databases">
        <authorList>
            <person name="Li T."/>
            <person name="Hu X."/>
            <person name="Zhang T."/>
            <person name="Song X."/>
            <person name="Zhang H."/>
            <person name="Dai N."/>
            <person name="Sheng W."/>
            <person name="Hou X."/>
            <person name="Wei L."/>
        </authorList>
    </citation>
    <scope>NUCLEOTIDE SEQUENCE</scope>
    <source>
        <strain evidence="2">KEN8</strain>
        <tissue evidence="2">Leaf</tissue>
    </source>
</reference>
<comment type="caution">
    <text evidence="2">The sequence shown here is derived from an EMBL/GenBank/DDBJ whole genome shotgun (WGS) entry which is preliminary data.</text>
</comment>
<sequence>MVKSVNTQPTDPLHVEYANYVEYNEDFAEAVKYPEWRQAMHEEVQVLEHNKTWRMTHLPDEKRAICFKWVYKLKFKAYGSVDRYKARLVAKGYNQIGGIDYIDSFSPVAKVVIVRLFLTIAMSHGWPIYQLDVNNAFLHGYLDKDLYMVTLEGYSAEPGMVCKLESKGSYVAQTKYILDIVKDTGLLEAKAVSTPFPQGLKLTSDCGALLQIPDS</sequence>
<organism evidence="2">
    <name type="scientific">Sesamum calycinum</name>
    <dbReference type="NCBI Taxonomy" id="2727403"/>
    <lineage>
        <taxon>Eukaryota</taxon>
        <taxon>Viridiplantae</taxon>
        <taxon>Streptophyta</taxon>
        <taxon>Embryophyta</taxon>
        <taxon>Tracheophyta</taxon>
        <taxon>Spermatophyta</taxon>
        <taxon>Magnoliopsida</taxon>
        <taxon>eudicotyledons</taxon>
        <taxon>Gunneridae</taxon>
        <taxon>Pentapetalae</taxon>
        <taxon>asterids</taxon>
        <taxon>lamiids</taxon>
        <taxon>Lamiales</taxon>
        <taxon>Pedaliaceae</taxon>
        <taxon>Sesamum</taxon>
    </lineage>
</organism>
<gene>
    <name evidence="2" type="ORF">Scaly_2534500</name>
</gene>
<dbReference type="SUPFAM" id="SSF56672">
    <property type="entry name" value="DNA/RNA polymerases"/>
    <property type="match status" value="1"/>
</dbReference>
<dbReference type="InterPro" id="IPR043502">
    <property type="entry name" value="DNA/RNA_pol_sf"/>
</dbReference>
<dbReference type="InterPro" id="IPR013103">
    <property type="entry name" value="RVT_2"/>
</dbReference>
<feature type="domain" description="Reverse transcriptase Ty1/copia-type" evidence="1">
    <location>
        <begin position="50"/>
        <end position="165"/>
    </location>
</feature>
<evidence type="ECO:0000259" key="1">
    <source>
        <dbReference type="Pfam" id="PF07727"/>
    </source>
</evidence>